<dbReference type="NCBIfam" id="TIGR03860">
    <property type="entry name" value="FMN_nitrolo"/>
    <property type="match status" value="1"/>
</dbReference>
<comment type="caution">
    <text evidence="9">The sequence shown here is derived from an EMBL/GenBank/DDBJ whole genome shotgun (WGS) entry which is preliminary data.</text>
</comment>
<feature type="region of interest" description="Disordered" evidence="7">
    <location>
        <begin position="202"/>
        <end position="224"/>
    </location>
</feature>
<keyword evidence="1 6" id="KW-0285">Flavoprotein</keyword>
<proteinExistence type="inferred from homology"/>
<dbReference type="PANTHER" id="PTHR30011:SF16">
    <property type="entry name" value="C2H2 FINGER DOMAIN TRANSCRIPTION FACTOR (EUROFUNG)-RELATED"/>
    <property type="match status" value="1"/>
</dbReference>
<evidence type="ECO:0000256" key="6">
    <source>
        <dbReference type="PIRSR" id="PIRSR000337-1"/>
    </source>
</evidence>
<keyword evidence="4 9" id="KW-0503">Monooxygenase</keyword>
<feature type="binding site" evidence="6">
    <location>
        <position position="221"/>
    </location>
    <ligand>
        <name>FMN</name>
        <dbReference type="ChEBI" id="CHEBI:58210"/>
    </ligand>
</feature>
<evidence type="ECO:0000256" key="1">
    <source>
        <dbReference type="ARBA" id="ARBA00022630"/>
    </source>
</evidence>
<dbReference type="InterPro" id="IPR051260">
    <property type="entry name" value="Diverse_substr_monoxygenases"/>
</dbReference>
<dbReference type="PANTHER" id="PTHR30011">
    <property type="entry name" value="ALKANESULFONATE MONOOXYGENASE-RELATED"/>
    <property type="match status" value="1"/>
</dbReference>
<dbReference type="Pfam" id="PF00296">
    <property type="entry name" value="Bac_luciferase"/>
    <property type="match status" value="1"/>
</dbReference>
<dbReference type="AlphaFoldDB" id="A0A031K430"/>
<dbReference type="STRING" id="158500.BES08_02455"/>
<protein>
    <submittedName>
        <fullName evidence="9">NtaA/SnaA/SoxA family monooxygenase</fullName>
    </submittedName>
</protein>
<evidence type="ECO:0000313" key="10">
    <source>
        <dbReference type="Proteomes" id="UP000024329"/>
    </source>
</evidence>
<dbReference type="RefSeq" id="WP_036522708.1">
    <property type="nucleotide sequence ID" value="NZ_JFYZ01000001.1"/>
</dbReference>
<dbReference type="PIRSF" id="PIRSF000337">
    <property type="entry name" value="NTA_MOA"/>
    <property type="match status" value="1"/>
</dbReference>
<evidence type="ECO:0000256" key="7">
    <source>
        <dbReference type="SAM" id="MobiDB-lite"/>
    </source>
</evidence>
<feature type="region of interest" description="Disordered" evidence="7">
    <location>
        <begin position="437"/>
        <end position="457"/>
    </location>
</feature>
<dbReference type="InterPro" id="IPR016215">
    <property type="entry name" value="NTA_MOA"/>
</dbReference>
<dbReference type="Gene3D" id="3.20.20.30">
    <property type="entry name" value="Luciferase-like domain"/>
    <property type="match status" value="1"/>
</dbReference>
<keyword evidence="2 6" id="KW-0288">FMN</keyword>
<dbReference type="InterPro" id="IPR011251">
    <property type="entry name" value="Luciferase-like_dom"/>
</dbReference>
<accession>A0A031K430</accession>
<dbReference type="CDD" id="cd01095">
    <property type="entry name" value="Nitrilotriacetate_monoxgenase"/>
    <property type="match status" value="1"/>
</dbReference>
<evidence type="ECO:0000259" key="8">
    <source>
        <dbReference type="Pfam" id="PF00296"/>
    </source>
</evidence>
<dbReference type="InterPro" id="IPR036661">
    <property type="entry name" value="Luciferase-like_sf"/>
</dbReference>
<dbReference type="EMBL" id="JFYZ01000001">
    <property type="protein sequence ID" value="EZP84721.1"/>
    <property type="molecule type" value="Genomic_DNA"/>
</dbReference>
<reference evidence="9 10" key="1">
    <citation type="submission" date="2014-03" db="EMBL/GenBank/DDBJ databases">
        <title>Whole genome sequence of Novosphingobium resinovorum KF1.</title>
        <authorList>
            <person name="Gan H.M."/>
            <person name="Gan H.Y."/>
            <person name="Chew T.H."/>
            <person name="Savka M.A."/>
        </authorList>
    </citation>
    <scope>NUCLEOTIDE SEQUENCE [LARGE SCALE GENOMIC DNA]</scope>
    <source>
        <strain evidence="9 10">KF1</strain>
    </source>
</reference>
<comment type="similarity">
    <text evidence="5">Belongs to the NtaA/SnaA/DszA monooxygenase family.</text>
</comment>
<dbReference type="SUPFAM" id="SSF51679">
    <property type="entry name" value="Bacterial luciferase-like"/>
    <property type="match status" value="1"/>
</dbReference>
<name>A0A031K430_9SPHN</name>
<feature type="binding site" evidence="6">
    <location>
        <position position="150"/>
    </location>
    <ligand>
        <name>FMN</name>
        <dbReference type="ChEBI" id="CHEBI:58210"/>
    </ligand>
</feature>
<sequence length="457" mass="50938">MARDTLKLGAVLIGVGDASGTELWRDPQVPLDASVNIDWYVKQAREAEDAHFDFVFIVDSQYITPDFPNHHLNRLEPLTLLSAVAYATNRIGLVATVSTTYSEPFDIARRLASLDLISGGRAGWNIVTSQDPGTAGNFSRSGHGDYDTRYRRADEAVEAVQGLWHSYEEGAFSRDRTAPRFLDPARQHRLDHRGEFFSVTGPLNIQRSPQGQPPLVQAGTSDQGRDLSARRADIVFSFARSTDEAIELAQDIRARAQAIGRDPDELLFIPALGVTIADTDEEALQIERQRTTAGDIRRRLSALSRQFDGHDFSGYDLDAPFPELPRNEDAGIRRFHEDIENARRAGVTLRGVLEAQALGWLRLVGSPETIADQLQHWYESGAADGFNLFVQHPADWDRFRAKVVPILVERGLFRGRYEAETLRGHLGLPFIDNRHAAPDAIPGQSNPPVRHLEPIQN</sequence>
<dbReference type="Proteomes" id="UP000024329">
    <property type="component" value="Unassembled WGS sequence"/>
</dbReference>
<evidence type="ECO:0000256" key="3">
    <source>
        <dbReference type="ARBA" id="ARBA00023002"/>
    </source>
</evidence>
<feature type="binding site" evidence="6">
    <location>
        <position position="96"/>
    </location>
    <ligand>
        <name>FMN</name>
        <dbReference type="ChEBI" id="CHEBI:58210"/>
    </ligand>
</feature>
<dbReference type="GO" id="GO:0004497">
    <property type="term" value="F:monooxygenase activity"/>
    <property type="evidence" value="ECO:0007669"/>
    <property type="project" value="UniProtKB-KW"/>
</dbReference>
<feature type="domain" description="Luciferase-like" evidence="8">
    <location>
        <begin position="33"/>
        <end position="382"/>
    </location>
</feature>
<evidence type="ECO:0000256" key="4">
    <source>
        <dbReference type="ARBA" id="ARBA00023033"/>
    </source>
</evidence>
<keyword evidence="3" id="KW-0560">Oxidoreductase</keyword>
<gene>
    <name evidence="9" type="ORF">BV97_00479</name>
</gene>
<evidence type="ECO:0000256" key="2">
    <source>
        <dbReference type="ARBA" id="ARBA00022643"/>
    </source>
</evidence>
<evidence type="ECO:0000256" key="5">
    <source>
        <dbReference type="ARBA" id="ARBA00033748"/>
    </source>
</evidence>
<feature type="binding site" evidence="6">
    <location>
        <position position="59"/>
    </location>
    <ligand>
        <name>FMN</name>
        <dbReference type="ChEBI" id="CHEBI:58210"/>
    </ligand>
</feature>
<dbReference type="eggNOG" id="COG2141">
    <property type="taxonomic scope" value="Bacteria"/>
</dbReference>
<dbReference type="GO" id="GO:0016705">
    <property type="term" value="F:oxidoreductase activity, acting on paired donors, with incorporation or reduction of molecular oxygen"/>
    <property type="evidence" value="ECO:0007669"/>
    <property type="project" value="InterPro"/>
</dbReference>
<dbReference type="PATRIC" id="fig|158500.4.peg.496"/>
<organism evidence="9 10">
    <name type="scientific">Novosphingobium resinovorum</name>
    <dbReference type="NCBI Taxonomy" id="158500"/>
    <lineage>
        <taxon>Bacteria</taxon>
        <taxon>Pseudomonadati</taxon>
        <taxon>Pseudomonadota</taxon>
        <taxon>Alphaproteobacteria</taxon>
        <taxon>Sphingomonadales</taxon>
        <taxon>Sphingomonadaceae</taxon>
        <taxon>Novosphingobium</taxon>
    </lineage>
</organism>
<evidence type="ECO:0000313" key="9">
    <source>
        <dbReference type="EMBL" id="EZP84721.1"/>
    </source>
</evidence>